<dbReference type="HOGENOM" id="CLU_3157857_0_0_11"/>
<accession>C7N8A7</accession>
<dbReference type="AlphaFoldDB" id="C7N8A7"/>
<dbReference type="Proteomes" id="UP000002026">
    <property type="component" value="Chromosome"/>
</dbReference>
<dbReference type="KEGG" id="shi:Shel_21320"/>
<evidence type="ECO:0000313" key="1">
    <source>
        <dbReference type="EMBL" id="ACV23142.1"/>
    </source>
</evidence>
<protein>
    <submittedName>
        <fullName evidence="1">Uncharacterized protein</fullName>
    </submittedName>
</protein>
<gene>
    <name evidence="1" type="ordered locus">Shel_21320</name>
</gene>
<sequence length="48" mass="5522">MLSLNLHDGQKAESNRLAQDVACVAKGAKVSFFRRWFGMPGLMRRKLW</sequence>
<dbReference type="STRING" id="471855.Shel_21320"/>
<name>C7N8A7_SLAHD</name>
<dbReference type="RefSeq" id="WP_012799242.1">
    <property type="nucleotide sequence ID" value="NC_013165.1"/>
</dbReference>
<keyword evidence="2" id="KW-1185">Reference proteome</keyword>
<evidence type="ECO:0000313" key="2">
    <source>
        <dbReference type="Proteomes" id="UP000002026"/>
    </source>
</evidence>
<organism evidence="1 2">
    <name type="scientific">Slackia heliotrinireducens (strain ATCC 29202 / DSM 20476 / NCTC 11029 / RHS 1)</name>
    <name type="common">Peptococcus heliotrinreducens</name>
    <dbReference type="NCBI Taxonomy" id="471855"/>
    <lineage>
        <taxon>Bacteria</taxon>
        <taxon>Bacillati</taxon>
        <taxon>Actinomycetota</taxon>
        <taxon>Coriobacteriia</taxon>
        <taxon>Eggerthellales</taxon>
        <taxon>Eggerthellaceae</taxon>
        <taxon>Slackia</taxon>
    </lineage>
</organism>
<reference evidence="1 2" key="1">
    <citation type="journal article" date="2009" name="Stand. Genomic Sci.">
        <title>Complete genome sequence of Slackia heliotrinireducens type strain (RHS 1).</title>
        <authorList>
            <person name="Pukall R."/>
            <person name="Lapidus A."/>
            <person name="Nolan M."/>
            <person name="Copeland A."/>
            <person name="Glavina Del Rio T."/>
            <person name="Lucas S."/>
            <person name="Chen F."/>
            <person name="Tice H."/>
            <person name="Cheng J.F."/>
            <person name="Chertkov O."/>
            <person name="Bruce D."/>
            <person name="Goodwin L."/>
            <person name="Kuske C."/>
            <person name="Brettin T."/>
            <person name="Detter J.C."/>
            <person name="Han C."/>
            <person name="Pitluck S."/>
            <person name="Pati A."/>
            <person name="Mavrommatis K."/>
            <person name="Ivanova N."/>
            <person name="Ovchinnikova G."/>
            <person name="Chen A."/>
            <person name="Palaniappan K."/>
            <person name="Schneider S."/>
            <person name="Rohde M."/>
            <person name="Chain P."/>
            <person name="D'haeseleer P."/>
            <person name="Goker M."/>
            <person name="Bristow J."/>
            <person name="Eisen J.A."/>
            <person name="Markowitz V."/>
            <person name="Kyrpides N.C."/>
            <person name="Klenk H.P."/>
            <person name="Hugenholtz P."/>
        </authorList>
    </citation>
    <scope>NUCLEOTIDE SEQUENCE [LARGE SCALE GENOMIC DNA]</scope>
    <source>
        <strain evidence="2">ATCC 29202 / DSM 20476 / NCTC 11029 / RHS 1</strain>
    </source>
</reference>
<proteinExistence type="predicted"/>
<dbReference type="EMBL" id="CP001684">
    <property type="protein sequence ID" value="ACV23142.1"/>
    <property type="molecule type" value="Genomic_DNA"/>
</dbReference>